<dbReference type="EMBL" id="KV454543">
    <property type="protein sequence ID" value="ODV65834.1"/>
    <property type="molecule type" value="Genomic_DNA"/>
</dbReference>
<dbReference type="STRING" id="984485.A0A1E4REZ6"/>
<dbReference type="Proteomes" id="UP000095085">
    <property type="component" value="Unassembled WGS sequence"/>
</dbReference>
<evidence type="ECO:0000259" key="1">
    <source>
        <dbReference type="Pfam" id="PF01593"/>
    </source>
</evidence>
<dbReference type="GO" id="GO:0015940">
    <property type="term" value="P:pantothenate biosynthetic process"/>
    <property type="evidence" value="ECO:0007669"/>
    <property type="project" value="EnsemblFungi"/>
</dbReference>
<dbReference type="GeneID" id="30996874"/>
<name>A0A1E4REZ6_9ASCO</name>
<dbReference type="Gene3D" id="3.50.50.60">
    <property type="entry name" value="FAD/NAD(P)-binding domain"/>
    <property type="match status" value="1"/>
</dbReference>
<dbReference type="GO" id="GO:0046592">
    <property type="term" value="F:polyamine oxidase activity"/>
    <property type="evidence" value="ECO:0007669"/>
    <property type="project" value="EnsemblFungi"/>
</dbReference>
<dbReference type="GO" id="GO:0046208">
    <property type="term" value="P:spermine catabolic process"/>
    <property type="evidence" value="ECO:0007669"/>
    <property type="project" value="EnsemblFungi"/>
</dbReference>
<dbReference type="InterPro" id="IPR036188">
    <property type="entry name" value="FAD/NAD-bd_sf"/>
</dbReference>
<dbReference type="OrthoDB" id="5046242at2759"/>
<organism evidence="2 3">
    <name type="scientific">Hyphopichia burtonii NRRL Y-1933</name>
    <dbReference type="NCBI Taxonomy" id="984485"/>
    <lineage>
        <taxon>Eukaryota</taxon>
        <taxon>Fungi</taxon>
        <taxon>Dikarya</taxon>
        <taxon>Ascomycota</taxon>
        <taxon>Saccharomycotina</taxon>
        <taxon>Pichiomycetes</taxon>
        <taxon>Debaryomycetaceae</taxon>
        <taxon>Hyphopichia</taxon>
    </lineage>
</organism>
<reference evidence="3" key="1">
    <citation type="submission" date="2016-05" db="EMBL/GenBank/DDBJ databases">
        <title>Comparative genomics of biotechnologically important yeasts.</title>
        <authorList>
            <consortium name="DOE Joint Genome Institute"/>
            <person name="Riley R."/>
            <person name="Haridas S."/>
            <person name="Wolfe K.H."/>
            <person name="Lopes M.R."/>
            <person name="Hittinger C.T."/>
            <person name="Goker M."/>
            <person name="Salamov A."/>
            <person name="Wisecaver J."/>
            <person name="Long T.M."/>
            <person name="Aerts A.L."/>
            <person name="Barry K."/>
            <person name="Choi C."/>
            <person name="Clum A."/>
            <person name="Coughlan A.Y."/>
            <person name="Deshpande S."/>
            <person name="Douglass A.P."/>
            <person name="Hanson S.J."/>
            <person name="Klenk H.-P."/>
            <person name="Labutti K."/>
            <person name="Lapidus A."/>
            <person name="Lindquist E."/>
            <person name="Lipzen A."/>
            <person name="Meier-Kolthoff J.P."/>
            <person name="Ohm R.A."/>
            <person name="Otillar R.P."/>
            <person name="Pangilinan J."/>
            <person name="Peng Y."/>
            <person name="Rokas A."/>
            <person name="Rosa C.A."/>
            <person name="Scheuner C."/>
            <person name="Sibirny A.A."/>
            <person name="Slot J.C."/>
            <person name="Stielow J.B."/>
            <person name="Sun H."/>
            <person name="Kurtzman C.P."/>
            <person name="Blackwell M."/>
            <person name="Grigoriev I.V."/>
            <person name="Jeffries T.W."/>
        </authorList>
    </citation>
    <scope>NUCLEOTIDE SEQUENCE [LARGE SCALE GENOMIC DNA]</scope>
    <source>
        <strain evidence="3">NRRL Y-1933</strain>
    </source>
</reference>
<dbReference type="PANTHER" id="PTHR10742">
    <property type="entry name" value="FLAVIN MONOAMINE OXIDASE"/>
    <property type="match status" value="1"/>
</dbReference>
<sequence length="482" mass="54203">MAMPSNEICIIGAGVAGLKAAQALVDSTKFSSKDLVILEAQDYAGGRLLTSDVKESKLGLKYDLGAAWFHDLLSNQTLADLIAANDPDIFDVGEDGYFDNKDRKVYNQDGPVNMIELKLNRVVEEMEKFIEIYFHDSLDVKDVSLSEIIEEYKRQYDVFLTPIQKKLSGQILRYLELWYGITWDKISGKYAIMDHHGRDLYNKRGYKTLINYLCKSIPPQQIHLNTQVKKINRNNQLNDYNIALETANGEVFLCNYLVVTVPQSVLQLDPKHPYGLEWNPPLPDRITDALSSIHFGALGKVVFEFATPWWDLNEDRFLILASENDTVPSKQITESPPPFTFPAYVLNYASIHKSASASSLVILTQSPLTEYLEAHPEKAWSYYEPMLRRLCAHGQSVADPINTITSKWTQNPFIRGSYAALHVDDDPSDLIIQLLAQFPGTGLYNCPIRFAGEHTISDGAGCVHGAYQSGIDAANWIIDNKV</sequence>
<dbReference type="SUPFAM" id="SSF54373">
    <property type="entry name" value="FAD-linked reductases, C-terminal domain"/>
    <property type="match status" value="1"/>
</dbReference>
<dbReference type="SUPFAM" id="SSF51905">
    <property type="entry name" value="FAD/NAD(P)-binding domain"/>
    <property type="match status" value="1"/>
</dbReference>
<feature type="domain" description="Amine oxidase" evidence="1">
    <location>
        <begin position="15"/>
        <end position="477"/>
    </location>
</feature>
<dbReference type="PANTHER" id="PTHR10742:SF410">
    <property type="entry name" value="LYSINE-SPECIFIC HISTONE DEMETHYLASE 2"/>
    <property type="match status" value="1"/>
</dbReference>
<dbReference type="RefSeq" id="XP_020074901.1">
    <property type="nucleotide sequence ID" value="XM_020222325.1"/>
</dbReference>
<accession>A0A1E4REZ6</accession>
<dbReference type="AlphaFoldDB" id="A0A1E4REZ6"/>
<dbReference type="Pfam" id="PF01593">
    <property type="entry name" value="Amino_oxidase"/>
    <property type="match status" value="1"/>
</dbReference>
<dbReference type="InterPro" id="IPR002937">
    <property type="entry name" value="Amino_oxidase"/>
</dbReference>
<gene>
    <name evidence="2" type="ORF">HYPBUDRAFT_157910</name>
</gene>
<evidence type="ECO:0000313" key="2">
    <source>
        <dbReference type="EMBL" id="ODV65834.1"/>
    </source>
</evidence>
<keyword evidence="3" id="KW-1185">Reference proteome</keyword>
<evidence type="ECO:0000313" key="3">
    <source>
        <dbReference type="Proteomes" id="UP000095085"/>
    </source>
</evidence>
<dbReference type="InterPro" id="IPR050281">
    <property type="entry name" value="Flavin_monoamine_oxidase"/>
</dbReference>
<dbReference type="Gene3D" id="3.90.660.10">
    <property type="match status" value="1"/>
</dbReference>
<protein>
    <submittedName>
        <fullName evidence="2">Putative corticosteroid-binding protein</fullName>
    </submittedName>
</protein>
<proteinExistence type="predicted"/>